<evidence type="ECO:0000256" key="1">
    <source>
        <dbReference type="SAM" id="Phobius"/>
    </source>
</evidence>
<reference evidence="2 3" key="1">
    <citation type="submission" date="2016-08" db="EMBL/GenBank/DDBJ databases">
        <title>A Parts List for Fungal Cellulosomes Revealed by Comparative Genomics.</title>
        <authorList>
            <consortium name="DOE Joint Genome Institute"/>
            <person name="Haitjema C.H."/>
            <person name="Gilmore S.P."/>
            <person name="Henske J.K."/>
            <person name="Solomon K.V."/>
            <person name="De Groot R."/>
            <person name="Kuo A."/>
            <person name="Mondo S.J."/>
            <person name="Salamov A.A."/>
            <person name="Labutti K."/>
            <person name="Zhao Z."/>
            <person name="Chiniquy J."/>
            <person name="Barry K."/>
            <person name="Brewer H.M."/>
            <person name="Purvine S.O."/>
            <person name="Wright A.T."/>
            <person name="Boxma B."/>
            <person name="Van Alen T."/>
            <person name="Hackstein J.H."/>
            <person name="Baker S.E."/>
            <person name="Grigoriev I.V."/>
            <person name="O'Malley M.A."/>
        </authorList>
    </citation>
    <scope>NUCLEOTIDE SEQUENCE [LARGE SCALE GENOMIC DNA]</scope>
    <source>
        <strain evidence="2 3">G1</strain>
    </source>
</reference>
<feature type="transmembrane region" description="Helical" evidence="1">
    <location>
        <begin position="148"/>
        <end position="167"/>
    </location>
</feature>
<name>A0A1Y1Z125_9FUNG</name>
<dbReference type="Proteomes" id="UP000193920">
    <property type="component" value="Unassembled WGS sequence"/>
</dbReference>
<feature type="transmembrane region" description="Helical" evidence="1">
    <location>
        <begin position="67"/>
        <end position="94"/>
    </location>
</feature>
<dbReference type="EMBL" id="MCOG01000472">
    <property type="protein sequence ID" value="ORY03824.1"/>
    <property type="molecule type" value="Genomic_DNA"/>
</dbReference>
<feature type="transmembrane region" description="Helical" evidence="1">
    <location>
        <begin position="12"/>
        <end position="34"/>
    </location>
</feature>
<keyword evidence="1" id="KW-0472">Membrane</keyword>
<comment type="caution">
    <text evidence="2">The sequence shown here is derived from an EMBL/GenBank/DDBJ whole genome shotgun (WGS) entry which is preliminary data.</text>
</comment>
<protein>
    <submittedName>
        <fullName evidence="2">Uncharacterized protein</fullName>
    </submittedName>
</protein>
<feature type="transmembrane region" description="Helical" evidence="1">
    <location>
        <begin position="106"/>
        <end position="136"/>
    </location>
</feature>
<accession>A0A1Y1Z125</accession>
<proteinExistence type="predicted"/>
<evidence type="ECO:0000313" key="3">
    <source>
        <dbReference type="Proteomes" id="UP000193920"/>
    </source>
</evidence>
<keyword evidence="3" id="KW-1185">Reference proteome</keyword>
<dbReference type="AlphaFoldDB" id="A0A1Y1Z125"/>
<keyword evidence="1" id="KW-1133">Transmembrane helix</keyword>
<gene>
    <name evidence="2" type="ORF">LY90DRAFT_519516</name>
</gene>
<evidence type="ECO:0000313" key="2">
    <source>
        <dbReference type="EMBL" id="ORY03824.1"/>
    </source>
</evidence>
<sequence length="248" mass="28377">MSLKLNEIIPKLLYALITIIITVHAFVFYSVYVINGESMKRQYNVDFVLDAVNKQGGLYMFGSYLPIWAVILIECGVAFVLEVTVAAPLAFKLASNVFNPATTHKMIFTCAIISSTVSIMCPCMSFLASIFFYPYYIGFNVLTLIANWFQLVCYNFPFAFFMQTFLIQPFMRQLFKFIFGDMEKNDEEKLKEITRKNGMEMTEKSNNCDMSNALQLIDQLKKEILDCGNSTLVDSISDEQEIVEVRID</sequence>
<dbReference type="OrthoDB" id="2132917at2759"/>
<keyword evidence="1" id="KW-0812">Transmembrane</keyword>
<organism evidence="2 3">
    <name type="scientific">Neocallimastix californiae</name>
    <dbReference type="NCBI Taxonomy" id="1754190"/>
    <lineage>
        <taxon>Eukaryota</taxon>
        <taxon>Fungi</taxon>
        <taxon>Fungi incertae sedis</taxon>
        <taxon>Chytridiomycota</taxon>
        <taxon>Chytridiomycota incertae sedis</taxon>
        <taxon>Neocallimastigomycetes</taxon>
        <taxon>Neocallimastigales</taxon>
        <taxon>Neocallimastigaceae</taxon>
        <taxon>Neocallimastix</taxon>
    </lineage>
</organism>